<evidence type="ECO:0000313" key="3">
    <source>
        <dbReference type="RefSeq" id="XP_022255838.1"/>
    </source>
</evidence>
<sequence>MMSQARWSWNHEKKGLQLISKHSYMPEQIVKQNTMLSKKTNLTRSVYWNQRMELSTRINKTAASDKGQDFVNGEDPTPNQKIVTVEDIVDVSLKLIIPEENSLLRRKLRKVCRLPVFRSFIVAVLQYFHYYLLIQAWEQSITQPLEGGIKKLDEKFEPADLQRKLEICQLRIAHMYSQLLLGMRSHQQAHAGLGRAGKSTEKEKNTFEILYKLLTEAVWITFSRTQKECIEREIGRLMRSEVFNRSARVQSYSSKVEQKKEGSCHLTKSLGKEKIRHIPRHIMLSQRSPIIDSLLPHPKTKSSFLFSSKMNCNTSSHQRPVVSDVHLIDVQSIGILGDDLNHYNGLLEPVTNTLQEEPAVMAPSSELK</sequence>
<dbReference type="PANTHER" id="PTHR21055">
    <property type="entry name" value="PROTEIN PHOSPHATASE 1 REGULATORY SUBUNIT 36"/>
    <property type="match status" value="1"/>
</dbReference>
<dbReference type="Pfam" id="PF14895">
    <property type="entry name" value="PPPI_inhib"/>
    <property type="match status" value="1"/>
</dbReference>
<dbReference type="InterPro" id="IPR026142">
    <property type="entry name" value="Pro_pase_1_reg_su_36"/>
</dbReference>
<gene>
    <name evidence="3 4" type="primary">LOC106471524</name>
</gene>
<organism evidence="2 3">
    <name type="scientific">Limulus polyphemus</name>
    <name type="common">Atlantic horseshoe crab</name>
    <dbReference type="NCBI Taxonomy" id="6850"/>
    <lineage>
        <taxon>Eukaryota</taxon>
        <taxon>Metazoa</taxon>
        <taxon>Ecdysozoa</taxon>
        <taxon>Arthropoda</taxon>
        <taxon>Chelicerata</taxon>
        <taxon>Merostomata</taxon>
        <taxon>Xiphosura</taxon>
        <taxon>Limulidae</taxon>
        <taxon>Limulus</taxon>
    </lineage>
</organism>
<keyword evidence="1" id="KW-1133">Transmembrane helix</keyword>
<keyword evidence="1" id="KW-0472">Membrane</keyword>
<evidence type="ECO:0000313" key="2">
    <source>
        <dbReference type="Proteomes" id="UP000694941"/>
    </source>
</evidence>
<name>A0ABM1TIY2_LIMPO</name>
<dbReference type="RefSeq" id="XP_022255839.1">
    <property type="nucleotide sequence ID" value="XM_022400131.1"/>
</dbReference>
<accession>A0ABM1TIY2</accession>
<dbReference type="RefSeq" id="XP_022255838.1">
    <property type="nucleotide sequence ID" value="XM_022400130.1"/>
</dbReference>
<proteinExistence type="predicted"/>
<feature type="transmembrane region" description="Helical" evidence="1">
    <location>
        <begin position="115"/>
        <end position="133"/>
    </location>
</feature>
<reference evidence="3 4" key="1">
    <citation type="submission" date="2025-05" db="UniProtKB">
        <authorList>
            <consortium name="RefSeq"/>
        </authorList>
    </citation>
    <scope>IDENTIFICATION</scope>
    <source>
        <tissue evidence="3 4">Muscle</tissue>
    </source>
</reference>
<protein>
    <submittedName>
        <fullName evidence="3 4">Protein phosphatase 1 regulatory subunit 36-like isoform X1</fullName>
    </submittedName>
</protein>
<keyword evidence="2" id="KW-1185">Reference proteome</keyword>
<dbReference type="GeneID" id="106471524"/>
<dbReference type="PANTHER" id="PTHR21055:SF3">
    <property type="entry name" value="PROTEIN PHOSPHATASE 1 REGULATORY SUBUNIT 36"/>
    <property type="match status" value="1"/>
</dbReference>
<evidence type="ECO:0000256" key="1">
    <source>
        <dbReference type="SAM" id="Phobius"/>
    </source>
</evidence>
<dbReference type="Proteomes" id="UP000694941">
    <property type="component" value="Unplaced"/>
</dbReference>
<keyword evidence="1" id="KW-0812">Transmembrane</keyword>
<evidence type="ECO:0000313" key="4">
    <source>
        <dbReference type="RefSeq" id="XP_022255839.1"/>
    </source>
</evidence>